<gene>
    <name evidence="1" type="ORF">ACCO45_013328</name>
</gene>
<comment type="caution">
    <text evidence="1">The sequence shown here is derived from an EMBL/GenBank/DDBJ whole genome shotgun (WGS) entry which is preliminary data.</text>
</comment>
<name>A0ACC4DAI4_PURLI</name>
<sequence>MRVSLIATLAGVAAAGASPSYQLLPSLRDQAVLQNEWAAARRAAIPALLRKHNIDAWLISQREYAEETVFWSLKSATQFSARRRTTQLFLAAGNESSSSSGSEPRREYTWVDNTPRVWEELLTVLEAHQPATIAVDAHPEIAFSSGLHAGERDAITAALGPDWASRLVVEPMLAVEYIGTQAVGSARSDGSRLTWYRRMQETAWAIITTGFSEEVIVPGRTTPRDVEWWMREQIQALNYTTWFQPDVTIIRESEWPAAAGSDEEDGVDALKDEPIAYGNLLHVDFGVTAMGLNTDTQHLGYVLRPGETEADGVPAGLREGLRKGNQLQDMTRRHMLPGRTGNEILQAIRAEMAEVGIDGKIYCHSIGDWGHSAGTVIGMTNLQDKVPVLGDLPLLPRTWYSVELMARHYVPERNVTLSFPLEEDVYWVDGEGDGEGASSGCMAARSGFTS</sequence>
<dbReference type="Proteomes" id="UP001638806">
    <property type="component" value="Unassembled WGS sequence"/>
</dbReference>
<protein>
    <submittedName>
        <fullName evidence="1">Uncharacterized protein</fullName>
    </submittedName>
</protein>
<evidence type="ECO:0000313" key="1">
    <source>
        <dbReference type="EMBL" id="KAL3953385.1"/>
    </source>
</evidence>
<organism evidence="1 2">
    <name type="scientific">Purpureocillium lilacinum</name>
    <name type="common">Paecilomyces lilacinus</name>
    <dbReference type="NCBI Taxonomy" id="33203"/>
    <lineage>
        <taxon>Eukaryota</taxon>
        <taxon>Fungi</taxon>
        <taxon>Dikarya</taxon>
        <taxon>Ascomycota</taxon>
        <taxon>Pezizomycotina</taxon>
        <taxon>Sordariomycetes</taxon>
        <taxon>Hypocreomycetidae</taxon>
        <taxon>Hypocreales</taxon>
        <taxon>Ophiocordycipitaceae</taxon>
        <taxon>Purpureocillium</taxon>
    </lineage>
</organism>
<reference evidence="1" key="1">
    <citation type="submission" date="2024-12" db="EMBL/GenBank/DDBJ databases">
        <title>Comparative genomics and development of molecular markers within Purpureocillium lilacinum and among Purpureocillium species.</title>
        <authorList>
            <person name="Yeh Z.-Y."/>
            <person name="Ni N.-T."/>
            <person name="Lo P.-H."/>
            <person name="Mushyakhwo K."/>
            <person name="Lin C.-F."/>
            <person name="Nai Y.-S."/>
        </authorList>
    </citation>
    <scope>NUCLEOTIDE SEQUENCE</scope>
    <source>
        <strain evidence="1">NCHU-NPUST-175</strain>
    </source>
</reference>
<evidence type="ECO:0000313" key="2">
    <source>
        <dbReference type="Proteomes" id="UP001638806"/>
    </source>
</evidence>
<keyword evidence="2" id="KW-1185">Reference proteome</keyword>
<dbReference type="EMBL" id="JBGNUJ010000012">
    <property type="protein sequence ID" value="KAL3953385.1"/>
    <property type="molecule type" value="Genomic_DNA"/>
</dbReference>
<proteinExistence type="predicted"/>
<accession>A0ACC4DAI4</accession>